<feature type="domain" description="RecG wedge" evidence="7">
    <location>
        <begin position="7"/>
        <end position="168"/>
    </location>
</feature>
<dbReference type="EMBL" id="PFWY01000025">
    <property type="protein sequence ID" value="PJA41307.1"/>
    <property type="molecule type" value="Genomic_DNA"/>
</dbReference>
<proteinExistence type="predicted"/>
<evidence type="ECO:0000256" key="3">
    <source>
        <dbReference type="ARBA" id="ARBA00022806"/>
    </source>
</evidence>
<evidence type="ECO:0000313" key="9">
    <source>
        <dbReference type="Proteomes" id="UP000230683"/>
    </source>
</evidence>
<sequence>MNLQSEISDIKGVGEKYKKNLSKINIKTIEDLLLHIPYRYDDLSNIKNISDLFEGETATVIGEVLKIDNIYTRYGKRLTKAVIKDNSGKLDLIWFNQHYIKNSLQIGTKISVSGRAEFDKNKFKYISPNWEVVKNGQTIHTTGIVPVYNLTEGISQKWIRMKIKEVLDVIIIDEILPKYIIDENKLLSRPNAFDKIHFPKNLNEVEDSRRTLSFEEMIFLHLRGIKLKKDWQKKVNGHKIEFAKNKLEEFIKNLPFTLTKSQLSVIDEILEDLKSDVPMNRLLQGDVGSGKTVVAAAAIAAAATHNSIYLAPTQILAKQTYAFLKSILSHTNIQLKLITSDTKDISNLN</sequence>
<reference evidence="9" key="1">
    <citation type="submission" date="2017-09" db="EMBL/GenBank/DDBJ databases">
        <title>Depth-based differentiation of microbial function through sediment-hosted aquifers and enrichment of novel symbionts in the deep terrestrial subsurface.</title>
        <authorList>
            <person name="Probst A.J."/>
            <person name="Ladd B."/>
            <person name="Jarett J.K."/>
            <person name="Geller-Mcgrath D.E."/>
            <person name="Sieber C.M.K."/>
            <person name="Emerson J.B."/>
            <person name="Anantharaman K."/>
            <person name="Thomas B.C."/>
            <person name="Malmstrom R."/>
            <person name="Stieglmeier M."/>
            <person name="Klingl A."/>
            <person name="Woyke T."/>
            <person name="Ryan C.M."/>
            <person name="Banfield J.F."/>
        </authorList>
    </citation>
    <scope>NUCLEOTIDE SEQUENCE [LARGE SCALE GENOMIC DNA]</scope>
</reference>
<keyword evidence="3" id="KW-0067">ATP-binding</keyword>
<evidence type="ECO:0000259" key="7">
    <source>
        <dbReference type="Pfam" id="PF17191"/>
    </source>
</evidence>
<dbReference type="GO" id="GO:0005524">
    <property type="term" value="F:ATP binding"/>
    <property type="evidence" value="ECO:0007669"/>
    <property type="project" value="InterPro"/>
</dbReference>
<dbReference type="InterPro" id="IPR047112">
    <property type="entry name" value="RecG/Mfd"/>
</dbReference>
<dbReference type="PANTHER" id="PTHR47964">
    <property type="entry name" value="ATP-DEPENDENT DNA HELICASE HOMOLOG RECG, CHLOROPLASTIC"/>
    <property type="match status" value="1"/>
</dbReference>
<dbReference type="InterPro" id="IPR033454">
    <property type="entry name" value="RecG_wedge"/>
</dbReference>
<dbReference type="InterPro" id="IPR027417">
    <property type="entry name" value="P-loop_NTPase"/>
</dbReference>
<dbReference type="InterPro" id="IPR011545">
    <property type="entry name" value="DEAD/DEAH_box_helicase_dom"/>
</dbReference>
<dbReference type="SUPFAM" id="SSF50249">
    <property type="entry name" value="Nucleic acid-binding proteins"/>
    <property type="match status" value="1"/>
</dbReference>
<keyword evidence="2" id="KW-0378">Hydrolase</keyword>
<dbReference type="Gene3D" id="2.40.50.140">
    <property type="entry name" value="Nucleic acid-binding proteins"/>
    <property type="match status" value="1"/>
</dbReference>
<dbReference type="Pfam" id="PF17191">
    <property type="entry name" value="RecG_wedge"/>
    <property type="match status" value="1"/>
</dbReference>
<keyword evidence="4" id="KW-0238">DNA-binding</keyword>
<dbReference type="InterPro" id="IPR012340">
    <property type="entry name" value="NA-bd_OB-fold"/>
</dbReference>
<protein>
    <recommendedName>
        <fullName evidence="10">ATP-dependent DNA helicase RecG</fullName>
    </recommendedName>
</protein>
<keyword evidence="3" id="KW-0347">Helicase</keyword>
<feature type="domain" description="DEAD/DEAH-box helicase" evidence="6">
    <location>
        <begin position="259"/>
        <end position="343"/>
    </location>
</feature>
<name>A0A2M7X597_UNCKA</name>
<dbReference type="AlphaFoldDB" id="A0A2M7X597"/>
<dbReference type="PANTHER" id="PTHR47964:SF1">
    <property type="entry name" value="ATP-DEPENDENT DNA HELICASE HOMOLOG RECG, CHLOROPLASTIC"/>
    <property type="match status" value="1"/>
</dbReference>
<dbReference type="GO" id="GO:0003677">
    <property type="term" value="F:DNA binding"/>
    <property type="evidence" value="ECO:0007669"/>
    <property type="project" value="UniProtKB-KW"/>
</dbReference>
<evidence type="ECO:0000256" key="1">
    <source>
        <dbReference type="ARBA" id="ARBA00022763"/>
    </source>
</evidence>
<dbReference type="Gene3D" id="3.40.50.300">
    <property type="entry name" value="P-loop containing nucleotide triphosphate hydrolases"/>
    <property type="match status" value="1"/>
</dbReference>
<evidence type="ECO:0000256" key="5">
    <source>
        <dbReference type="ARBA" id="ARBA00023204"/>
    </source>
</evidence>
<dbReference type="GO" id="GO:0016787">
    <property type="term" value="F:hydrolase activity"/>
    <property type="evidence" value="ECO:0007669"/>
    <property type="project" value="UniProtKB-KW"/>
</dbReference>
<dbReference type="Pfam" id="PF00270">
    <property type="entry name" value="DEAD"/>
    <property type="match status" value="1"/>
</dbReference>
<organism evidence="8 9">
    <name type="scientific">candidate division WWE3 bacterium CG_4_9_14_3_um_filter_34_6</name>
    <dbReference type="NCBI Taxonomy" id="1975079"/>
    <lineage>
        <taxon>Bacteria</taxon>
        <taxon>Katanobacteria</taxon>
    </lineage>
</organism>
<keyword evidence="5" id="KW-0234">DNA repair</keyword>
<dbReference type="GO" id="GO:0003678">
    <property type="term" value="F:DNA helicase activity"/>
    <property type="evidence" value="ECO:0007669"/>
    <property type="project" value="TreeGrafter"/>
</dbReference>
<evidence type="ECO:0000256" key="4">
    <source>
        <dbReference type="ARBA" id="ARBA00023125"/>
    </source>
</evidence>
<keyword evidence="3" id="KW-0547">Nucleotide-binding</keyword>
<evidence type="ECO:0008006" key="10">
    <source>
        <dbReference type="Google" id="ProtNLM"/>
    </source>
</evidence>
<keyword evidence="1" id="KW-0227">DNA damage</keyword>
<evidence type="ECO:0000313" key="8">
    <source>
        <dbReference type="EMBL" id="PJA41307.1"/>
    </source>
</evidence>
<accession>A0A2M7X597</accession>
<comment type="caution">
    <text evidence="8">The sequence shown here is derived from an EMBL/GenBank/DDBJ whole genome shotgun (WGS) entry which is preliminary data.</text>
</comment>
<dbReference type="GO" id="GO:0006281">
    <property type="term" value="P:DNA repair"/>
    <property type="evidence" value="ECO:0007669"/>
    <property type="project" value="UniProtKB-KW"/>
</dbReference>
<dbReference type="SUPFAM" id="SSF52540">
    <property type="entry name" value="P-loop containing nucleoside triphosphate hydrolases"/>
    <property type="match status" value="1"/>
</dbReference>
<evidence type="ECO:0000259" key="6">
    <source>
        <dbReference type="Pfam" id="PF00270"/>
    </source>
</evidence>
<evidence type="ECO:0000256" key="2">
    <source>
        <dbReference type="ARBA" id="ARBA00022801"/>
    </source>
</evidence>
<gene>
    <name evidence="8" type="ORF">CO178_00515</name>
</gene>
<dbReference type="CDD" id="cd04488">
    <property type="entry name" value="RecG_wedge_OBF"/>
    <property type="match status" value="1"/>
</dbReference>
<dbReference type="Proteomes" id="UP000230683">
    <property type="component" value="Unassembled WGS sequence"/>
</dbReference>